<proteinExistence type="predicted"/>
<sequence length="537" mass="60876">MPLMASRLSRSEQDYELLPRSSSESGYSFHDSHDASYDHPAQGSSLLRLLIWLRSWRRRRASGTKRNITYSRIPGPRRRRQWVACLLYWIIIGLPYFIAVLVLFVAAFLPSYTHRPTHYEELRVRSYLTSIPGRANLHQEKVFIAASIYDEGGSLTGGAWGEAILQLVDLLGPENVYLSVYENDPDTLSKAALERFERRVNCNASIAAEHLSLDGISRVTLPSGEKRIKRIAFLAEVRNRALRPLENMDVVFDKLLFVNDVIFDPVEAAQLLFSTNVDSAGRTQYGAACAVDFINPFKFYDRFATRDLEGNSMGIPFFPWFTDAGSKISRKDVLDQKDAVRVRSCWGGMTAFEAKWFQESELARRSKTSLTASPLRFRFEEDTFWDSSECCLIHADLQYRRSGRDITADSGIYMNPYIRVAYDAKTLGWLALTRRPERLYSLAHNILNHVAGLPSFNPRRAEEPGDVVAEKIWKYDDSKAALSGNITMEGLKGSYQEINRTVGPGGFCGGRKLLLINEHPQEGESKWINLPIPVPPV</sequence>
<reference evidence="2 3" key="1">
    <citation type="journal article" date="2016" name="Nat. Commun.">
        <title>Ectomycorrhizal ecology is imprinted in the genome of the dominant symbiotic fungus Cenococcum geophilum.</title>
        <authorList>
            <consortium name="DOE Joint Genome Institute"/>
            <person name="Peter M."/>
            <person name="Kohler A."/>
            <person name="Ohm R.A."/>
            <person name="Kuo A."/>
            <person name="Krutzmann J."/>
            <person name="Morin E."/>
            <person name="Arend M."/>
            <person name="Barry K.W."/>
            <person name="Binder M."/>
            <person name="Choi C."/>
            <person name="Clum A."/>
            <person name="Copeland A."/>
            <person name="Grisel N."/>
            <person name="Haridas S."/>
            <person name="Kipfer T."/>
            <person name="LaButti K."/>
            <person name="Lindquist E."/>
            <person name="Lipzen A."/>
            <person name="Maire R."/>
            <person name="Meier B."/>
            <person name="Mihaltcheva S."/>
            <person name="Molinier V."/>
            <person name="Murat C."/>
            <person name="Poggeler S."/>
            <person name="Quandt C.A."/>
            <person name="Sperisen C."/>
            <person name="Tritt A."/>
            <person name="Tisserant E."/>
            <person name="Crous P.W."/>
            <person name="Henrissat B."/>
            <person name="Nehls U."/>
            <person name="Egli S."/>
            <person name="Spatafora J.W."/>
            <person name="Grigoriev I.V."/>
            <person name="Martin F.M."/>
        </authorList>
    </citation>
    <scope>NUCLEOTIDE SEQUENCE [LARGE SCALE GENOMIC DNA]</scope>
    <source>
        <strain evidence="2 3">CBS 207.34</strain>
    </source>
</reference>
<organism evidence="2 3">
    <name type="scientific">Glonium stellatum</name>
    <dbReference type="NCBI Taxonomy" id="574774"/>
    <lineage>
        <taxon>Eukaryota</taxon>
        <taxon>Fungi</taxon>
        <taxon>Dikarya</taxon>
        <taxon>Ascomycota</taxon>
        <taxon>Pezizomycotina</taxon>
        <taxon>Dothideomycetes</taxon>
        <taxon>Pleosporomycetidae</taxon>
        <taxon>Gloniales</taxon>
        <taxon>Gloniaceae</taxon>
        <taxon>Glonium</taxon>
    </lineage>
</organism>
<evidence type="ECO:0000313" key="2">
    <source>
        <dbReference type="EMBL" id="OCL07148.1"/>
    </source>
</evidence>
<dbReference type="Proteomes" id="UP000250140">
    <property type="component" value="Unassembled WGS sequence"/>
</dbReference>
<keyword evidence="2" id="KW-0808">Transferase</keyword>
<dbReference type="OrthoDB" id="262547at2759"/>
<keyword evidence="3" id="KW-1185">Reference proteome</keyword>
<feature type="transmembrane region" description="Helical" evidence="1">
    <location>
        <begin position="86"/>
        <end position="109"/>
    </location>
</feature>
<gene>
    <name evidence="2" type="ORF">AOQ84DRAFT_440365</name>
</gene>
<keyword evidence="1" id="KW-0472">Membrane</keyword>
<dbReference type="EMBL" id="KV749922">
    <property type="protein sequence ID" value="OCL07148.1"/>
    <property type="molecule type" value="Genomic_DNA"/>
</dbReference>
<keyword evidence="1" id="KW-1133">Transmembrane helix</keyword>
<dbReference type="PANTHER" id="PTHR34144">
    <property type="entry name" value="CHROMOSOME 8, WHOLE GENOME SHOTGUN SEQUENCE"/>
    <property type="match status" value="1"/>
</dbReference>
<dbReference type="InterPro" id="IPR021047">
    <property type="entry name" value="Mannosyltransferase_CMT1"/>
</dbReference>
<name>A0A8E2EYT6_9PEZI</name>
<evidence type="ECO:0000313" key="3">
    <source>
        <dbReference type="Proteomes" id="UP000250140"/>
    </source>
</evidence>
<accession>A0A8E2EYT6</accession>
<keyword evidence="1" id="KW-0812">Transmembrane</keyword>
<protein>
    <submittedName>
        <fullName evidence="2">Glycosyltransferase family 69 protein</fullName>
    </submittedName>
</protein>
<evidence type="ECO:0000256" key="1">
    <source>
        <dbReference type="SAM" id="Phobius"/>
    </source>
</evidence>
<dbReference type="Pfam" id="PF11735">
    <property type="entry name" value="CAP59_mtransfer"/>
    <property type="match status" value="1"/>
</dbReference>
<dbReference type="PANTHER" id="PTHR34144:SF8">
    <property type="entry name" value="GLYCOSYLTRANSFERASE FAMILY 69 PROTEIN"/>
    <property type="match status" value="1"/>
</dbReference>
<dbReference type="GO" id="GO:0016740">
    <property type="term" value="F:transferase activity"/>
    <property type="evidence" value="ECO:0007669"/>
    <property type="project" value="UniProtKB-KW"/>
</dbReference>
<dbReference type="AlphaFoldDB" id="A0A8E2EYT6"/>